<sequence length="378" mass="40866">MNSVDRRGQGSASSSNSLQASPGYIGAGFIAPDTTSLDGRTQHPAQTTAPGNAPYGPFANGPSPAFTGRVAHQPFGAQEESGLFQSTSYYTVQTPVTQPRQQVGWVNENSLWEPSGQLATVGRVNYEMVPNNFADPVNEGSFNFNPYSRLENTMAEQHVDPHSGLLHVAGQYEFSGSLTSEPGGSQMGNLQPRISDTASSSSMSLQPDEYVDLSHDQYNQTEDQNFPMNYLEEPWSTTNMRSVEHVYSSLSPGTLEPTGSFATSMSTSTSHGSEEDGSSVPRYDHATSQATFDSEIDGMVESWATIREGGENPGSINPMPMNDRSPLHGLSSTYDQVLDKQVGIRFQLRIRGDTPSLMAGVEGDVDRAVQDMDTIVQV</sequence>
<accession>A0A8H7J2W5</accession>
<dbReference type="EMBL" id="RZGK01000010">
    <property type="protein sequence ID" value="KAF9695834.1"/>
    <property type="molecule type" value="Genomic_DNA"/>
</dbReference>
<proteinExistence type="predicted"/>
<evidence type="ECO:0000313" key="2">
    <source>
        <dbReference type="EMBL" id="KAF9695834.1"/>
    </source>
</evidence>
<name>A0A8H7J2W5_9PLEO</name>
<feature type="region of interest" description="Disordered" evidence="1">
    <location>
        <begin position="1"/>
        <end position="69"/>
    </location>
</feature>
<protein>
    <submittedName>
        <fullName evidence="2">Uncharacterized protein</fullName>
    </submittedName>
</protein>
<feature type="compositionally biased region" description="Polar residues" evidence="1">
    <location>
        <begin position="260"/>
        <end position="271"/>
    </location>
</feature>
<feature type="region of interest" description="Disordered" evidence="1">
    <location>
        <begin position="251"/>
        <end position="282"/>
    </location>
</feature>
<dbReference type="Proteomes" id="UP000651452">
    <property type="component" value="Unassembled WGS sequence"/>
</dbReference>
<keyword evidence="3" id="KW-1185">Reference proteome</keyword>
<evidence type="ECO:0000256" key="1">
    <source>
        <dbReference type="SAM" id="MobiDB-lite"/>
    </source>
</evidence>
<comment type="caution">
    <text evidence="2">The sequence shown here is derived from an EMBL/GenBank/DDBJ whole genome shotgun (WGS) entry which is preliminary data.</text>
</comment>
<dbReference type="OrthoDB" id="10554087at2759"/>
<gene>
    <name evidence="2" type="ORF">EKO04_005940</name>
</gene>
<organism evidence="2 3">
    <name type="scientific">Ascochyta lentis</name>
    <dbReference type="NCBI Taxonomy" id="205686"/>
    <lineage>
        <taxon>Eukaryota</taxon>
        <taxon>Fungi</taxon>
        <taxon>Dikarya</taxon>
        <taxon>Ascomycota</taxon>
        <taxon>Pezizomycotina</taxon>
        <taxon>Dothideomycetes</taxon>
        <taxon>Pleosporomycetidae</taxon>
        <taxon>Pleosporales</taxon>
        <taxon>Pleosporineae</taxon>
        <taxon>Didymellaceae</taxon>
        <taxon>Ascochyta</taxon>
    </lineage>
</organism>
<reference evidence="2" key="1">
    <citation type="submission" date="2018-12" db="EMBL/GenBank/DDBJ databases">
        <authorList>
            <person name="Syme R.A."/>
            <person name="Farfan-Caceres L."/>
            <person name="Lichtenzveig J."/>
        </authorList>
    </citation>
    <scope>NUCLEOTIDE SEQUENCE</scope>
    <source>
        <strain evidence="2">Al4</strain>
    </source>
</reference>
<reference evidence="2" key="2">
    <citation type="submission" date="2020-09" db="EMBL/GenBank/DDBJ databases">
        <title>Reference genome assembly for Australian Ascochyta lentis isolate Al4.</title>
        <authorList>
            <person name="Lee R.C."/>
            <person name="Farfan-Caceres L.M."/>
            <person name="Debler J.W."/>
            <person name="Williams A.H."/>
            <person name="Henares B.M."/>
        </authorList>
    </citation>
    <scope>NUCLEOTIDE SEQUENCE</scope>
    <source>
        <strain evidence="2">Al4</strain>
    </source>
</reference>
<evidence type="ECO:0000313" key="3">
    <source>
        <dbReference type="Proteomes" id="UP000651452"/>
    </source>
</evidence>
<feature type="compositionally biased region" description="Low complexity" evidence="1">
    <location>
        <begin position="9"/>
        <end position="21"/>
    </location>
</feature>
<feature type="compositionally biased region" description="Polar residues" evidence="1">
    <location>
        <begin position="33"/>
        <end position="50"/>
    </location>
</feature>
<dbReference type="AlphaFoldDB" id="A0A8H7J2W5"/>